<keyword evidence="5" id="KW-0464">Manganese</keyword>
<evidence type="ECO:0000256" key="1">
    <source>
        <dbReference type="ARBA" id="ARBA00022475"/>
    </source>
</evidence>
<feature type="compositionally biased region" description="Basic and acidic residues" evidence="6">
    <location>
        <begin position="315"/>
        <end position="326"/>
    </location>
</feature>
<name>A0ABX0UUL8_9HYPH</name>
<protein>
    <submittedName>
        <fullName evidence="8">UDP-2,3-diacylglucosamine pyrophosphatase LpxH</fullName>
    </submittedName>
</protein>
<proteinExistence type="predicted"/>
<dbReference type="InterPro" id="IPR004843">
    <property type="entry name" value="Calcineurin-like_PHP"/>
</dbReference>
<keyword evidence="3" id="KW-0479">Metal-binding</keyword>
<evidence type="ECO:0000259" key="7">
    <source>
        <dbReference type="Pfam" id="PF00149"/>
    </source>
</evidence>
<keyword evidence="1" id="KW-1003">Cell membrane</keyword>
<evidence type="ECO:0000256" key="3">
    <source>
        <dbReference type="ARBA" id="ARBA00022723"/>
    </source>
</evidence>
<dbReference type="PANTHER" id="PTHR34990">
    <property type="entry name" value="UDP-2,3-DIACYLGLUCOSAMINE HYDROLASE-RELATED"/>
    <property type="match status" value="1"/>
</dbReference>
<dbReference type="Gene3D" id="3.60.21.10">
    <property type="match status" value="1"/>
</dbReference>
<feature type="domain" description="Calcineurin-like phosphoesterase" evidence="7">
    <location>
        <begin position="11"/>
        <end position="210"/>
    </location>
</feature>
<keyword evidence="2" id="KW-0997">Cell inner membrane</keyword>
<evidence type="ECO:0000313" key="8">
    <source>
        <dbReference type="EMBL" id="NIJ56658.1"/>
    </source>
</evidence>
<evidence type="ECO:0000256" key="2">
    <source>
        <dbReference type="ARBA" id="ARBA00022519"/>
    </source>
</evidence>
<dbReference type="EMBL" id="JAASQI010000001">
    <property type="protein sequence ID" value="NIJ56658.1"/>
    <property type="molecule type" value="Genomic_DNA"/>
</dbReference>
<keyword evidence="9" id="KW-1185">Reference proteome</keyword>
<evidence type="ECO:0000256" key="4">
    <source>
        <dbReference type="ARBA" id="ARBA00023136"/>
    </source>
</evidence>
<gene>
    <name evidence="8" type="ORF">FHS82_000471</name>
</gene>
<dbReference type="CDD" id="cd07398">
    <property type="entry name" value="MPP_YbbF-LpxH"/>
    <property type="match status" value="1"/>
</dbReference>
<dbReference type="Pfam" id="PF00149">
    <property type="entry name" value="Metallophos"/>
    <property type="match status" value="1"/>
</dbReference>
<evidence type="ECO:0000256" key="5">
    <source>
        <dbReference type="ARBA" id="ARBA00023211"/>
    </source>
</evidence>
<dbReference type="InterPro" id="IPR043461">
    <property type="entry name" value="LpxH-like"/>
</dbReference>
<comment type="caution">
    <text evidence="8">The sequence shown here is derived from an EMBL/GenBank/DDBJ whole genome shotgun (WGS) entry which is preliminary data.</text>
</comment>
<sequence>MSTEPEVIRVRSLFLSDVHLGTKGCQADLLIDFLRHYDADTVYLVGDIVDGWRLKSGWYWPQNHNDVVQKLLRKVRKGTHIVYVPGNHDEFLRDYVGSSFGGIELVDHAIHEGADGKRYLVIHGDQFDMVVRHARWLAFLGDWAYGAALATNTYVNIVRRRLGLTYWSLSAWAKLKVKNAVNFIGRFEELLSSEAQRYEVHGVICGHIHHAAMHDKFGVRYINTGDWVESCSAVVEHYDGNFEILRWTDRQVQVSAERRATRKRTRGQAALPAPSPLPPVMHDDDGDHAAALPVADTLKAALGLTSSDRPAAEGSRSKGPDNKRAA</sequence>
<feature type="region of interest" description="Disordered" evidence="6">
    <location>
        <begin position="258"/>
        <end position="326"/>
    </location>
</feature>
<reference evidence="8 9" key="1">
    <citation type="submission" date="2020-03" db="EMBL/GenBank/DDBJ databases">
        <title>Genomic Encyclopedia of Type Strains, Phase IV (KMG-IV): sequencing the most valuable type-strain genomes for metagenomic binning, comparative biology and taxonomic classification.</title>
        <authorList>
            <person name="Goeker M."/>
        </authorList>
    </citation>
    <scope>NUCLEOTIDE SEQUENCE [LARGE SCALE GENOMIC DNA]</scope>
    <source>
        <strain evidence="8 9">DSM 103870</strain>
    </source>
</reference>
<keyword evidence="4" id="KW-0472">Membrane</keyword>
<dbReference type="Proteomes" id="UP001429580">
    <property type="component" value="Unassembled WGS sequence"/>
</dbReference>
<evidence type="ECO:0000313" key="9">
    <source>
        <dbReference type="Proteomes" id="UP001429580"/>
    </source>
</evidence>
<organism evidence="8 9">
    <name type="scientific">Pseudochelatococcus lubricantis</name>
    <dbReference type="NCBI Taxonomy" id="1538102"/>
    <lineage>
        <taxon>Bacteria</taxon>
        <taxon>Pseudomonadati</taxon>
        <taxon>Pseudomonadota</taxon>
        <taxon>Alphaproteobacteria</taxon>
        <taxon>Hyphomicrobiales</taxon>
        <taxon>Chelatococcaceae</taxon>
        <taxon>Pseudochelatococcus</taxon>
    </lineage>
</organism>
<dbReference type="InterPro" id="IPR029052">
    <property type="entry name" value="Metallo-depent_PP-like"/>
</dbReference>
<evidence type="ECO:0000256" key="6">
    <source>
        <dbReference type="SAM" id="MobiDB-lite"/>
    </source>
</evidence>
<dbReference type="SUPFAM" id="SSF56300">
    <property type="entry name" value="Metallo-dependent phosphatases"/>
    <property type="match status" value="1"/>
</dbReference>
<accession>A0ABX0UUL8</accession>
<dbReference type="PANTHER" id="PTHR34990:SF2">
    <property type="entry name" value="BLL8164 PROTEIN"/>
    <property type="match status" value="1"/>
</dbReference>